<dbReference type="Proteomes" id="UP000241764">
    <property type="component" value="Unassembled WGS sequence"/>
</dbReference>
<organism evidence="2 3">
    <name type="scientific">Phyllobacterium sophorae</name>
    <dbReference type="NCBI Taxonomy" id="1520277"/>
    <lineage>
        <taxon>Bacteria</taxon>
        <taxon>Pseudomonadati</taxon>
        <taxon>Pseudomonadota</taxon>
        <taxon>Alphaproteobacteria</taxon>
        <taxon>Hyphomicrobiales</taxon>
        <taxon>Phyllobacteriaceae</taxon>
        <taxon>Phyllobacterium</taxon>
    </lineage>
</organism>
<dbReference type="RefSeq" id="WP_106664458.1">
    <property type="nucleotide sequence ID" value="NZ_PGGM01000005.1"/>
</dbReference>
<feature type="domain" description="HTH luxR-type" evidence="1">
    <location>
        <begin position="192"/>
        <end position="257"/>
    </location>
</feature>
<dbReference type="Gene3D" id="3.40.50.2300">
    <property type="match status" value="1"/>
</dbReference>
<evidence type="ECO:0000259" key="1">
    <source>
        <dbReference type="PROSITE" id="PS50043"/>
    </source>
</evidence>
<dbReference type="PANTHER" id="PTHR45566:SF1">
    <property type="entry name" value="HTH-TYPE TRANSCRIPTIONAL REGULATOR YHJB-RELATED"/>
    <property type="match status" value="1"/>
</dbReference>
<dbReference type="InterPro" id="IPR000792">
    <property type="entry name" value="Tscrpt_reg_LuxR_C"/>
</dbReference>
<dbReference type="InterPro" id="IPR036388">
    <property type="entry name" value="WH-like_DNA-bd_sf"/>
</dbReference>
<comment type="caution">
    <text evidence="2">The sequence shown here is derived from an EMBL/GenBank/DDBJ whole genome shotgun (WGS) entry which is preliminary data.</text>
</comment>
<dbReference type="GO" id="GO:0003677">
    <property type="term" value="F:DNA binding"/>
    <property type="evidence" value="ECO:0007669"/>
    <property type="project" value="InterPro"/>
</dbReference>
<dbReference type="CDD" id="cd06170">
    <property type="entry name" value="LuxR_C_like"/>
    <property type="match status" value="1"/>
</dbReference>
<dbReference type="GO" id="GO:0006355">
    <property type="term" value="P:regulation of DNA-templated transcription"/>
    <property type="evidence" value="ECO:0007669"/>
    <property type="project" value="InterPro"/>
</dbReference>
<dbReference type="AlphaFoldDB" id="A0A2P7BC65"/>
<dbReference type="InterPro" id="IPR016032">
    <property type="entry name" value="Sig_transdc_resp-reg_C-effctor"/>
</dbReference>
<dbReference type="PROSITE" id="PS50043">
    <property type="entry name" value="HTH_LUXR_2"/>
    <property type="match status" value="1"/>
</dbReference>
<reference evidence="3" key="1">
    <citation type="submission" date="2017-11" db="EMBL/GenBank/DDBJ databases">
        <authorList>
            <person name="Kuznetsova I."/>
            <person name="Sazanova A."/>
            <person name="Chirak E."/>
            <person name="Safronova V."/>
            <person name="Willems A."/>
        </authorList>
    </citation>
    <scope>NUCLEOTIDE SEQUENCE [LARGE SCALE GENOMIC DNA]</scope>
    <source>
        <strain evidence="3">CCBAU 03422</strain>
    </source>
</reference>
<dbReference type="InterPro" id="IPR051015">
    <property type="entry name" value="EvgA-like"/>
</dbReference>
<sequence length="309" mass="33262">MSVSFAAEVHGFNDMHSIANDHISIVIIDCQTLSRSCLIRILRGELPEVAIHDIVTSDGLVGIIEKNINLAVLNIENCKLTDEWVSINLAYIHQLRPDTPLMLLTQLDEASITDATIAEVARWGVKGYTTNTAPVEVVLAAIRLILAGGAYYPRSMLAEEGTCPKSVSGSSDIIASLPMPANGDVDESFALTNASTIAFTQREKQVLATLRRGLPNKIIASELDLSENTIKVHISHIMRKLNATNRTEAVVFSQQYGSAGVRSNGAALRPTPRPSPTEAYLASLALVGLAFLSELSTLVTIGSEFLSPL</sequence>
<evidence type="ECO:0000313" key="2">
    <source>
        <dbReference type="EMBL" id="PSH64067.1"/>
    </source>
</evidence>
<gene>
    <name evidence="2" type="ORF">CU103_13550</name>
</gene>
<dbReference type="PROSITE" id="PS00622">
    <property type="entry name" value="HTH_LUXR_1"/>
    <property type="match status" value="1"/>
</dbReference>
<name>A0A2P7BC65_9HYPH</name>
<proteinExistence type="predicted"/>
<dbReference type="PANTHER" id="PTHR45566">
    <property type="entry name" value="HTH-TYPE TRANSCRIPTIONAL REGULATOR YHJB-RELATED"/>
    <property type="match status" value="1"/>
</dbReference>
<dbReference type="OrthoDB" id="7272316at2"/>
<dbReference type="SUPFAM" id="SSF46894">
    <property type="entry name" value="C-terminal effector domain of the bipartite response regulators"/>
    <property type="match status" value="1"/>
</dbReference>
<protein>
    <recommendedName>
        <fullName evidence="1">HTH luxR-type domain-containing protein</fullName>
    </recommendedName>
</protein>
<dbReference type="Pfam" id="PF00196">
    <property type="entry name" value="GerE"/>
    <property type="match status" value="1"/>
</dbReference>
<dbReference type="PRINTS" id="PR00038">
    <property type="entry name" value="HTHLUXR"/>
</dbReference>
<evidence type="ECO:0000313" key="3">
    <source>
        <dbReference type="Proteomes" id="UP000241764"/>
    </source>
</evidence>
<accession>A0A2P7BC65</accession>
<dbReference type="Gene3D" id="1.10.10.10">
    <property type="entry name" value="Winged helix-like DNA-binding domain superfamily/Winged helix DNA-binding domain"/>
    <property type="match status" value="1"/>
</dbReference>
<keyword evidence="3" id="KW-1185">Reference proteome</keyword>
<dbReference type="EMBL" id="PGGM01000005">
    <property type="protein sequence ID" value="PSH64067.1"/>
    <property type="molecule type" value="Genomic_DNA"/>
</dbReference>
<dbReference type="SMART" id="SM00421">
    <property type="entry name" value="HTH_LUXR"/>
    <property type="match status" value="1"/>
</dbReference>